<keyword evidence="2 5" id="KW-0328">Glycosyltransferase</keyword>
<dbReference type="Pfam" id="PF13692">
    <property type="entry name" value="Glyco_trans_1_4"/>
    <property type="match status" value="1"/>
</dbReference>
<evidence type="ECO:0000256" key="3">
    <source>
        <dbReference type="ARBA" id="ARBA00022679"/>
    </source>
</evidence>
<dbReference type="InterPro" id="IPR029044">
    <property type="entry name" value="Nucleotide-diphossugar_trans"/>
</dbReference>
<dbReference type="Pfam" id="PF00535">
    <property type="entry name" value="Glycos_transf_2"/>
    <property type="match status" value="1"/>
</dbReference>
<dbReference type="GO" id="GO:0016757">
    <property type="term" value="F:glycosyltransferase activity"/>
    <property type="evidence" value="ECO:0007669"/>
    <property type="project" value="UniProtKB-KW"/>
</dbReference>
<dbReference type="Gene3D" id="3.40.50.2000">
    <property type="entry name" value="Glycogen Phosphorylase B"/>
    <property type="match status" value="1"/>
</dbReference>
<organism evidence="5 6">
    <name type="scientific">Sphingomonas abietis</name>
    <dbReference type="NCBI Taxonomy" id="3012344"/>
    <lineage>
        <taxon>Bacteria</taxon>
        <taxon>Pseudomonadati</taxon>
        <taxon>Pseudomonadota</taxon>
        <taxon>Alphaproteobacteria</taxon>
        <taxon>Sphingomonadales</taxon>
        <taxon>Sphingomonadaceae</taxon>
        <taxon>Sphingomonas</taxon>
    </lineage>
</organism>
<accession>A0ABY7NPC6</accession>
<keyword evidence="6" id="KW-1185">Reference proteome</keyword>
<name>A0ABY7NPC6_9SPHN</name>
<dbReference type="PANTHER" id="PTHR43179:SF12">
    <property type="entry name" value="GALACTOFURANOSYLTRANSFERASE GLFT2"/>
    <property type="match status" value="1"/>
</dbReference>
<comment type="similarity">
    <text evidence="1">Belongs to the glycosyltransferase 2 family.</text>
</comment>
<proteinExistence type="inferred from homology"/>
<reference evidence="5 6" key="1">
    <citation type="submission" date="2022-12" db="EMBL/GenBank/DDBJ databases">
        <title>Sphingomonas abieness sp. nov., an endophytic bacterium isolated from Abies koreana.</title>
        <authorList>
            <person name="Jiang L."/>
            <person name="Lee J."/>
        </authorList>
    </citation>
    <scope>NUCLEOTIDE SEQUENCE [LARGE SCALE GENOMIC DNA]</scope>
    <source>
        <strain evidence="6">PAMB 00755</strain>
    </source>
</reference>
<protein>
    <submittedName>
        <fullName evidence="5">Glycosyltransferase</fullName>
        <ecNumber evidence="5">2.4.-.-</ecNumber>
    </submittedName>
</protein>
<sequence length="1136" mass="127972">MDDFLNAPCDEDAVDLLYNIFIGRKPEAGHPWVGVPKITVINGLIQSEEFSIKCDVLLRQGFDSIFEGRDARIIDYIPPFLVEMGGSLPRSNTWPDFLLSGIDALNGFLNPDQIPEHARILSEMIANEYKPRPEKAGFFRDLLAFNKEWFLRFNKNVPALRDVSRSELEALAALMVVTGEAEISPFFQIGGLKNRDLRRTIFGTDKKPADFTLDEVISRLKIAFKRGILSHWLFHPGYYESQREQAFATGRIDRWAPQSDPYIDFLENGDLQNIRPHWLFCPTAYKILNPDLTENHSLFRHFVTLGQFDERRTSALFDPEYYRTMNPATRLDVRNGNYASLLEGFCANSDTHDVPFSPDFDLAFYKASYPDIVPDGYHVRSVAHHFLFFGVREGRNPNPYFDHAYFAQRYPWIGEQCQKLSITLLEYFLLIGRHENMRAARPLADRNIDMLQAKALYERRAKDALTRSQRHPVDFTPLNNESPVLSVIVPVHNQASFTARFLELAFFGAAELKRRSGQTMEVIVVSNGSSDTTAELLAATSGIKYVDEAKALGYPGAANLGAGMATGELIVVVNNDIEFEPSVFADLVESYFRIPNCGAIGPRILSMDLTIQEIGAFIAGDGNSFGFGRGERSSYNAIERVEQVDYVSGCFLCLSRTDFESLGGFDPIFSPGYYEEVDLCFRLNEALGKQVYVDSAITITHYEHASFMKGRPPTVSHPTILRNRKRLLKKHSKLGARPTIDKIMGAAGLARLGVAKSRILVIEDLVPDPRLGSGFGRAAEVLRTFHKMGVAYDVVAVNPTLKIDDYEFGDVMLYRNWMPGESVEAVLNRSPGIYSHIWVCRSHNLSRFYEVLKTHKDIWNTKIVCDTEAVSVQRTIELAKLQGQAPSESEIVDLVAAEFNASAIVDRFIAVNERDTGFLQSTGLRNVSIISHTVSGVVRSTRPWKERTRLLFVGAVHSPLAPNFDSLKWFLRGSAKMIAKHNQRLTFVGYWDEAILREFRENNLNARVDFLGMVSEQRLSELYEESVVALAPTRYSAGIPCKVVESMLTGIPIVMTELLADQIGISDEARGNFAVAKIDSKGEAFCQAVSRLIEDEAWWNTVRQAQIGYADSRFSHHAFDQEVRAVLEQVDVGWAY</sequence>
<evidence type="ECO:0000313" key="6">
    <source>
        <dbReference type="Proteomes" id="UP001210865"/>
    </source>
</evidence>
<evidence type="ECO:0000256" key="2">
    <source>
        <dbReference type="ARBA" id="ARBA00022676"/>
    </source>
</evidence>
<evidence type="ECO:0000256" key="1">
    <source>
        <dbReference type="ARBA" id="ARBA00006739"/>
    </source>
</evidence>
<gene>
    <name evidence="5" type="ORF">PBT88_20220</name>
</gene>
<dbReference type="SUPFAM" id="SSF53448">
    <property type="entry name" value="Nucleotide-diphospho-sugar transferases"/>
    <property type="match status" value="1"/>
</dbReference>
<dbReference type="RefSeq" id="WP_270077076.1">
    <property type="nucleotide sequence ID" value="NZ_CP115174.1"/>
</dbReference>
<feature type="domain" description="Glycosyltransferase 2-like" evidence="4">
    <location>
        <begin position="486"/>
        <end position="603"/>
    </location>
</feature>
<dbReference type="Gene3D" id="3.90.550.10">
    <property type="entry name" value="Spore Coat Polysaccharide Biosynthesis Protein SpsA, Chain A"/>
    <property type="match status" value="1"/>
</dbReference>
<dbReference type="EC" id="2.4.-.-" evidence="5"/>
<evidence type="ECO:0000313" key="5">
    <source>
        <dbReference type="EMBL" id="WBO22432.1"/>
    </source>
</evidence>
<dbReference type="Proteomes" id="UP001210865">
    <property type="component" value="Chromosome"/>
</dbReference>
<dbReference type="InterPro" id="IPR001173">
    <property type="entry name" value="Glyco_trans_2-like"/>
</dbReference>
<dbReference type="EMBL" id="CP115174">
    <property type="protein sequence ID" value="WBO22432.1"/>
    <property type="molecule type" value="Genomic_DNA"/>
</dbReference>
<evidence type="ECO:0000259" key="4">
    <source>
        <dbReference type="Pfam" id="PF00535"/>
    </source>
</evidence>
<dbReference type="PANTHER" id="PTHR43179">
    <property type="entry name" value="RHAMNOSYLTRANSFERASE WBBL"/>
    <property type="match status" value="1"/>
</dbReference>
<keyword evidence="3 5" id="KW-0808">Transferase</keyword>
<dbReference type="SUPFAM" id="SSF53756">
    <property type="entry name" value="UDP-Glycosyltransferase/glycogen phosphorylase"/>
    <property type="match status" value="1"/>
</dbReference>